<feature type="repeat" description="ANK" evidence="6">
    <location>
        <begin position="912"/>
        <end position="944"/>
    </location>
</feature>
<dbReference type="EMBL" id="RYZI01000041">
    <property type="protein sequence ID" value="RWA12827.1"/>
    <property type="molecule type" value="Genomic_DNA"/>
</dbReference>
<evidence type="ECO:0000259" key="7">
    <source>
        <dbReference type="Pfam" id="PF22939"/>
    </source>
</evidence>
<organism evidence="9 10">
    <name type="scientific">Xylaria grammica</name>
    <dbReference type="NCBI Taxonomy" id="363999"/>
    <lineage>
        <taxon>Eukaryota</taxon>
        <taxon>Fungi</taxon>
        <taxon>Dikarya</taxon>
        <taxon>Ascomycota</taxon>
        <taxon>Pezizomycotina</taxon>
        <taxon>Sordariomycetes</taxon>
        <taxon>Xylariomycetidae</taxon>
        <taxon>Xylariales</taxon>
        <taxon>Xylariaceae</taxon>
        <taxon>Xylaria</taxon>
    </lineage>
</organism>
<dbReference type="Pfam" id="PF00023">
    <property type="entry name" value="Ank"/>
    <property type="match status" value="1"/>
</dbReference>
<dbReference type="InterPro" id="IPR051165">
    <property type="entry name" value="Multifunctional_ANK_Repeat"/>
</dbReference>
<dbReference type="PANTHER" id="PTHR24123">
    <property type="entry name" value="ANKYRIN REPEAT-CONTAINING"/>
    <property type="match status" value="1"/>
</dbReference>
<feature type="repeat" description="ANK" evidence="6">
    <location>
        <begin position="752"/>
        <end position="784"/>
    </location>
</feature>
<keyword evidence="5 6" id="KW-0040">ANK repeat</keyword>
<dbReference type="InterPro" id="IPR056884">
    <property type="entry name" value="NPHP3-like_N"/>
</dbReference>
<protein>
    <submittedName>
        <fullName evidence="9">Uncharacterized protein</fullName>
    </submittedName>
</protein>
<evidence type="ECO:0000256" key="6">
    <source>
        <dbReference type="PROSITE-ProRule" id="PRU00023"/>
    </source>
</evidence>
<dbReference type="SMART" id="SM00248">
    <property type="entry name" value="ANK"/>
    <property type="match status" value="12"/>
</dbReference>
<feature type="repeat" description="ANK" evidence="6">
    <location>
        <begin position="1013"/>
        <end position="1046"/>
    </location>
</feature>
<dbReference type="SUPFAM" id="SSF48403">
    <property type="entry name" value="Ankyrin repeat"/>
    <property type="match status" value="2"/>
</dbReference>
<keyword evidence="10" id="KW-1185">Reference proteome</keyword>
<dbReference type="Pfam" id="PF24883">
    <property type="entry name" value="NPHP3_N"/>
    <property type="match status" value="1"/>
</dbReference>
<keyword evidence="1" id="KW-0479">Metal-binding</keyword>
<sequence length="1141" mass="126187">MRKKFAPYLGHLSDSAQFPAQSNKTVPGESIPFEKSTTSRRDRLGWALRDKARALVLVDSLGALVQKLHDLIPPGLKTIGGQGKDATSNEELNSWKGDTQKILLDIEKQIHNETRKELSSWLDAPDTKRTYDEFILKRLDGTCDWILDRPEVRQWQLFAPGNPKLIEDLSTNSQANIAYFFFSSESESRADPFAVIKSWILQLLSQSQHAFDLTREKWESTDGRAASRNDIKELFDTLIQSLPPCAFVVDGLDECAEAGSIADSDHQGSLLEFLKFLTHAISKSKSQLLVVSRNDLRIREGLSSDDAANGLLVELRIYPKDVKADAIAFCRSIVNRKLANKCETQREELAQRLVHRCEYMFLSTKLSEEHLRAGKNLKQLQRAIDQAPDKLDHIYDRNWDRIQRLDGESRARALSVLRWVTYALRPLTVAEITECLLLPDEDGEIDYEELPDYIDEYYLKTEILGLCGSLIEVRATESSLELDVSTIHLTHFSVRQYILCHLPIHTADLILNEQLRSSNESIQHNILASACLRYLNCNQTWEARQEEGRRTIVHAFRGYAADLWFHHIKRAVINSDNTFKQVNAFFRPPNPKWDLWLKHTNGRILNTRGDIEYSDWAVLGLNVLSCASILGLMETVDYLIENVGFDVDCVDAFGRTALMATSFIGCVPNIVHLLQKGANVNITDEKGFAPLHFAAYFGNAEVTRILAEYGARLEIQNNGGETPLSLASQGGFTDVMECLLDKGADIHTLGNYGATPLHYTAFFGQVLGMQLLLERGANPHNLDNGGNTPLLWAVYQGNMNAVRLLLDCGSRQDAAGSSNLGFLITAAAMCGKTEVVDILLESGIFDSQAAFRVAAYRNHTETVHLLLEKVADPHLLIDRGWEPLHFAAGSGHVELVKIFLTKGADLHVVTASGQTAWGIAAELGLIDVIELFLENGLSVESTESASGYSLLSYAARSGQINLVKYLLQRGANPNSSDNFSRTPLFYAAISGNVSLFGLILSQGSGSVNLTDRYGSSLLSIAARHGHIDIVARLLACGGIDVNSKDNLGRSVSFWASTAGVLQSVSDTAARHGIVLETSDDVAPIRAPGGTTSSRRCDVCTLNITVGEKYYHCSICSSGDFDICGDCYALGASCSHELVEEI</sequence>
<dbReference type="PROSITE" id="PS50088">
    <property type="entry name" value="ANK_REPEAT"/>
    <property type="match status" value="9"/>
</dbReference>
<feature type="repeat" description="ANK" evidence="6">
    <location>
        <begin position="946"/>
        <end position="978"/>
    </location>
</feature>
<dbReference type="PROSITE" id="PS50297">
    <property type="entry name" value="ANK_REP_REGION"/>
    <property type="match status" value="7"/>
</dbReference>
<name>A0A439DEI6_9PEZI</name>
<dbReference type="Gene3D" id="1.25.40.20">
    <property type="entry name" value="Ankyrin repeat-containing domain"/>
    <property type="match status" value="3"/>
</dbReference>
<evidence type="ECO:0000256" key="5">
    <source>
        <dbReference type="ARBA" id="ARBA00023043"/>
    </source>
</evidence>
<dbReference type="STRING" id="363999.A0A439DEI6"/>
<dbReference type="SUPFAM" id="SSF57850">
    <property type="entry name" value="RING/U-box"/>
    <property type="match status" value="1"/>
</dbReference>
<reference evidence="9 10" key="1">
    <citation type="submission" date="2018-12" db="EMBL/GenBank/DDBJ databases">
        <title>Draft genome sequence of Xylaria grammica IHI A82.</title>
        <authorList>
            <person name="Buettner E."/>
            <person name="Kellner H."/>
        </authorList>
    </citation>
    <scope>NUCLEOTIDE SEQUENCE [LARGE SCALE GENOMIC DNA]</scope>
    <source>
        <strain evidence="9 10">IHI A82</strain>
    </source>
</reference>
<evidence type="ECO:0000256" key="2">
    <source>
        <dbReference type="ARBA" id="ARBA00022737"/>
    </source>
</evidence>
<evidence type="ECO:0000313" key="10">
    <source>
        <dbReference type="Proteomes" id="UP000286045"/>
    </source>
</evidence>
<evidence type="ECO:0000256" key="1">
    <source>
        <dbReference type="ARBA" id="ARBA00022723"/>
    </source>
</evidence>
<feature type="repeat" description="ANK" evidence="6">
    <location>
        <begin position="719"/>
        <end position="751"/>
    </location>
</feature>
<evidence type="ECO:0000259" key="8">
    <source>
        <dbReference type="Pfam" id="PF24883"/>
    </source>
</evidence>
<dbReference type="Gene3D" id="1.20.120.1020">
    <property type="entry name" value="Prion-inhibition and propagation, HeLo domain"/>
    <property type="match status" value="1"/>
</dbReference>
<dbReference type="InterPro" id="IPR038305">
    <property type="entry name" value="HeLo_sf"/>
</dbReference>
<dbReference type="GO" id="GO:0008270">
    <property type="term" value="F:zinc ion binding"/>
    <property type="evidence" value="ECO:0007669"/>
    <property type="project" value="UniProtKB-KW"/>
</dbReference>
<proteinExistence type="predicted"/>
<evidence type="ECO:0000313" key="9">
    <source>
        <dbReference type="EMBL" id="RWA12827.1"/>
    </source>
</evidence>
<feature type="repeat" description="ANK" evidence="6">
    <location>
        <begin position="686"/>
        <end position="718"/>
    </location>
</feature>
<comment type="caution">
    <text evidence="9">The sequence shown here is derived from an EMBL/GenBank/DDBJ whole genome shotgun (WGS) entry which is preliminary data.</text>
</comment>
<dbReference type="Pfam" id="PF12796">
    <property type="entry name" value="Ank_2"/>
    <property type="match status" value="4"/>
</dbReference>
<feature type="repeat" description="ANK" evidence="6">
    <location>
        <begin position="785"/>
        <end position="817"/>
    </location>
</feature>
<dbReference type="InterPro" id="IPR054471">
    <property type="entry name" value="GPIID_WHD"/>
</dbReference>
<keyword evidence="4" id="KW-0862">Zinc</keyword>
<feature type="domain" description="GPI inositol-deacylase winged helix" evidence="7">
    <location>
        <begin position="409"/>
        <end position="499"/>
    </location>
</feature>
<keyword evidence="3" id="KW-0863">Zinc-finger</keyword>
<evidence type="ECO:0000256" key="4">
    <source>
        <dbReference type="ARBA" id="ARBA00022833"/>
    </source>
</evidence>
<feature type="repeat" description="ANK" evidence="6">
    <location>
        <begin position="653"/>
        <end position="685"/>
    </location>
</feature>
<evidence type="ECO:0000256" key="3">
    <source>
        <dbReference type="ARBA" id="ARBA00022771"/>
    </source>
</evidence>
<dbReference type="PRINTS" id="PR01415">
    <property type="entry name" value="ANKYRIN"/>
</dbReference>
<dbReference type="AlphaFoldDB" id="A0A439DEI6"/>
<dbReference type="InterPro" id="IPR002110">
    <property type="entry name" value="Ankyrin_rpt"/>
</dbReference>
<feature type="domain" description="Nephrocystin 3-like N-terminal" evidence="8">
    <location>
        <begin position="141"/>
        <end position="293"/>
    </location>
</feature>
<dbReference type="InterPro" id="IPR043145">
    <property type="entry name" value="Znf_ZZ_sf"/>
</dbReference>
<dbReference type="Gene3D" id="3.30.60.90">
    <property type="match status" value="1"/>
</dbReference>
<dbReference type="InterPro" id="IPR036770">
    <property type="entry name" value="Ankyrin_rpt-contain_sf"/>
</dbReference>
<gene>
    <name evidence="9" type="ORF">EKO27_g2291</name>
</gene>
<keyword evidence="2" id="KW-0677">Repeat</keyword>
<dbReference type="PANTHER" id="PTHR24123:SF33">
    <property type="entry name" value="PROTEIN HOS4"/>
    <property type="match status" value="1"/>
</dbReference>
<dbReference type="Proteomes" id="UP000286045">
    <property type="component" value="Unassembled WGS sequence"/>
</dbReference>
<accession>A0A439DEI6</accession>
<feature type="repeat" description="ANK" evidence="6">
    <location>
        <begin position="879"/>
        <end position="911"/>
    </location>
</feature>
<dbReference type="Pfam" id="PF22939">
    <property type="entry name" value="WHD_GPIID"/>
    <property type="match status" value="1"/>
</dbReference>